<evidence type="ECO:0000256" key="2">
    <source>
        <dbReference type="ARBA" id="ARBA00012438"/>
    </source>
</evidence>
<keyword evidence="3" id="KW-0597">Phosphoprotein</keyword>
<accession>A0A7T5VBG9</accession>
<dbReference type="Proteomes" id="UP000596092">
    <property type="component" value="Chromosome"/>
</dbReference>
<keyword evidence="5" id="KW-0547">Nucleotide-binding</keyword>
<feature type="domain" description="Histidine kinase" evidence="9">
    <location>
        <begin position="170"/>
        <end position="395"/>
    </location>
</feature>
<dbReference type="EC" id="2.7.13.3" evidence="2"/>
<dbReference type="PRINTS" id="PR00344">
    <property type="entry name" value="BCTRLSENSOR"/>
</dbReference>
<proteinExistence type="predicted"/>
<keyword evidence="7" id="KW-0067">ATP-binding</keyword>
<dbReference type="SUPFAM" id="SSF47384">
    <property type="entry name" value="Homodimeric domain of signal transducing histidine kinase"/>
    <property type="match status" value="1"/>
</dbReference>
<dbReference type="Pfam" id="PF02518">
    <property type="entry name" value="HATPase_c"/>
    <property type="match status" value="1"/>
</dbReference>
<gene>
    <name evidence="10" type="ORF">HP555_02495</name>
</gene>
<dbReference type="SUPFAM" id="SSF55785">
    <property type="entry name" value="PYP-like sensor domain (PAS domain)"/>
    <property type="match status" value="1"/>
</dbReference>
<comment type="catalytic activity">
    <reaction evidence="1">
        <text>ATP + protein L-histidine = ADP + protein N-phospho-L-histidine.</text>
        <dbReference type="EC" id="2.7.13.3"/>
    </reaction>
</comment>
<keyword evidence="4" id="KW-0808">Transferase</keyword>
<dbReference type="InterPro" id="IPR003661">
    <property type="entry name" value="HisK_dim/P_dom"/>
</dbReference>
<sequence>MHDQTIKILEKQRQDLVVRVLRKHEEMEASRSFTERILASISELFLLMDDEFRIIQTNREFLERTGVTFDAGHQLLLNDLVSTEMADTIRQAFVDGGFIELEAYLKDGKGGFFPVKMRGSTYVNPNGLTLHMLICSDCSEFYGLMAQMQEGQKQLIHSSRLASLGEMAAGVGHELTQPLNAILLFARNCLKALETSGDHTEMLRENLHVIIDRVNKASSIIATMRSFGRKVEEEKSPLDLNGIIRKILQFLESQLRLSEITLDLRLTPQACEVLGVEVRLEQVFLNLVQNAIQGMGRVEKPKLTITSNLVQCLNLQTMQKEPYILITVADNGEGIPEELQKKIFDPFFTTRVVGTGTGLGLSIVDRIVRSYSGYIEVESAEGMGACFSIYFPQYQHGCPAEQCGERAV</sequence>
<evidence type="ECO:0000313" key="11">
    <source>
        <dbReference type="Proteomes" id="UP000596092"/>
    </source>
</evidence>
<dbReference type="SMART" id="SM00388">
    <property type="entry name" value="HisKA"/>
    <property type="match status" value="1"/>
</dbReference>
<dbReference type="KEGG" id="dog:HP555_02495"/>
<dbReference type="PROSITE" id="PS50109">
    <property type="entry name" value="HIS_KIN"/>
    <property type="match status" value="1"/>
</dbReference>
<dbReference type="CDD" id="cd00082">
    <property type="entry name" value="HisKA"/>
    <property type="match status" value="1"/>
</dbReference>
<dbReference type="GO" id="GO:0000155">
    <property type="term" value="F:phosphorelay sensor kinase activity"/>
    <property type="evidence" value="ECO:0007669"/>
    <property type="project" value="InterPro"/>
</dbReference>
<dbReference type="InterPro" id="IPR003594">
    <property type="entry name" value="HATPase_dom"/>
</dbReference>
<dbReference type="GO" id="GO:0005524">
    <property type="term" value="F:ATP binding"/>
    <property type="evidence" value="ECO:0007669"/>
    <property type="project" value="UniProtKB-KW"/>
</dbReference>
<dbReference type="InterPro" id="IPR005467">
    <property type="entry name" value="His_kinase_dom"/>
</dbReference>
<keyword evidence="6" id="KW-0418">Kinase</keyword>
<keyword evidence="11" id="KW-1185">Reference proteome</keyword>
<dbReference type="InterPro" id="IPR035965">
    <property type="entry name" value="PAS-like_dom_sf"/>
</dbReference>
<reference evidence="10 11" key="1">
    <citation type="submission" date="2020-05" db="EMBL/GenBank/DDBJ databases">
        <title>Complete genome of Desulfobulbus oligotrophicus.</title>
        <authorList>
            <person name="Podar M."/>
        </authorList>
    </citation>
    <scope>NUCLEOTIDE SEQUENCE [LARGE SCALE GENOMIC DNA]</scope>
    <source>
        <strain evidence="10 11">Prop6</strain>
    </source>
</reference>
<dbReference type="Gene3D" id="3.30.565.10">
    <property type="entry name" value="Histidine kinase-like ATPase, C-terminal domain"/>
    <property type="match status" value="1"/>
</dbReference>
<dbReference type="Pfam" id="PF00512">
    <property type="entry name" value="HisKA"/>
    <property type="match status" value="1"/>
</dbReference>
<evidence type="ECO:0000259" key="9">
    <source>
        <dbReference type="PROSITE" id="PS50109"/>
    </source>
</evidence>
<organism evidence="10 11">
    <name type="scientific">Desulfobulbus oligotrophicus</name>
    <dbReference type="NCBI Taxonomy" id="1909699"/>
    <lineage>
        <taxon>Bacteria</taxon>
        <taxon>Pseudomonadati</taxon>
        <taxon>Thermodesulfobacteriota</taxon>
        <taxon>Desulfobulbia</taxon>
        <taxon>Desulfobulbales</taxon>
        <taxon>Desulfobulbaceae</taxon>
        <taxon>Desulfobulbus</taxon>
    </lineage>
</organism>
<protein>
    <recommendedName>
        <fullName evidence="2">histidine kinase</fullName>
        <ecNumber evidence="2">2.7.13.3</ecNumber>
    </recommendedName>
</protein>
<dbReference type="InterPro" id="IPR036890">
    <property type="entry name" value="HATPase_C_sf"/>
</dbReference>
<dbReference type="Gene3D" id="1.10.287.130">
    <property type="match status" value="1"/>
</dbReference>
<evidence type="ECO:0000256" key="3">
    <source>
        <dbReference type="ARBA" id="ARBA00022553"/>
    </source>
</evidence>
<dbReference type="SUPFAM" id="SSF55874">
    <property type="entry name" value="ATPase domain of HSP90 chaperone/DNA topoisomerase II/histidine kinase"/>
    <property type="match status" value="1"/>
</dbReference>
<evidence type="ECO:0000256" key="5">
    <source>
        <dbReference type="ARBA" id="ARBA00022741"/>
    </source>
</evidence>
<dbReference type="EMBL" id="CP054140">
    <property type="protein sequence ID" value="QQG64810.1"/>
    <property type="molecule type" value="Genomic_DNA"/>
</dbReference>
<dbReference type="Gene3D" id="3.30.450.20">
    <property type="entry name" value="PAS domain"/>
    <property type="match status" value="1"/>
</dbReference>
<evidence type="ECO:0000256" key="6">
    <source>
        <dbReference type="ARBA" id="ARBA00022777"/>
    </source>
</evidence>
<evidence type="ECO:0000256" key="4">
    <source>
        <dbReference type="ARBA" id="ARBA00022679"/>
    </source>
</evidence>
<keyword evidence="8" id="KW-0902">Two-component regulatory system</keyword>
<dbReference type="PANTHER" id="PTHR43065">
    <property type="entry name" value="SENSOR HISTIDINE KINASE"/>
    <property type="match status" value="1"/>
</dbReference>
<dbReference type="RefSeq" id="WP_199263642.1">
    <property type="nucleotide sequence ID" value="NZ_CP054140.1"/>
</dbReference>
<dbReference type="AlphaFoldDB" id="A0A7T5VBG9"/>
<dbReference type="InterPro" id="IPR036097">
    <property type="entry name" value="HisK_dim/P_sf"/>
</dbReference>
<name>A0A7T5VBG9_9BACT</name>
<dbReference type="SMART" id="SM00387">
    <property type="entry name" value="HATPase_c"/>
    <property type="match status" value="1"/>
</dbReference>
<evidence type="ECO:0000313" key="10">
    <source>
        <dbReference type="EMBL" id="QQG64810.1"/>
    </source>
</evidence>
<evidence type="ECO:0000256" key="1">
    <source>
        <dbReference type="ARBA" id="ARBA00000085"/>
    </source>
</evidence>
<dbReference type="InterPro" id="IPR004358">
    <property type="entry name" value="Sig_transdc_His_kin-like_C"/>
</dbReference>
<evidence type="ECO:0000256" key="7">
    <source>
        <dbReference type="ARBA" id="ARBA00022840"/>
    </source>
</evidence>
<dbReference type="PANTHER" id="PTHR43065:SF10">
    <property type="entry name" value="PEROXIDE STRESS-ACTIVATED HISTIDINE KINASE MAK3"/>
    <property type="match status" value="1"/>
</dbReference>
<evidence type="ECO:0000256" key="8">
    <source>
        <dbReference type="ARBA" id="ARBA00023012"/>
    </source>
</evidence>